<feature type="compositionally biased region" description="Low complexity" evidence="4">
    <location>
        <begin position="161"/>
        <end position="181"/>
    </location>
</feature>
<dbReference type="InterPro" id="IPR021136">
    <property type="entry name" value="Flagellar_hook_control-like_C"/>
</dbReference>
<feature type="compositionally biased region" description="Low complexity" evidence="4">
    <location>
        <begin position="220"/>
        <end position="236"/>
    </location>
</feature>
<evidence type="ECO:0000256" key="4">
    <source>
        <dbReference type="SAM" id="MobiDB-lite"/>
    </source>
</evidence>
<evidence type="ECO:0000313" key="6">
    <source>
        <dbReference type="EMBL" id="BDG59355.1"/>
    </source>
</evidence>
<organism evidence="6 7">
    <name type="scientific">Caldinitratiruptor microaerophilus</name>
    <dbReference type="NCBI Taxonomy" id="671077"/>
    <lineage>
        <taxon>Bacteria</taxon>
        <taxon>Bacillati</taxon>
        <taxon>Bacillota</taxon>
        <taxon>Clostridia</taxon>
        <taxon>Eubacteriales</taxon>
        <taxon>Symbiobacteriaceae</taxon>
        <taxon>Caldinitratiruptor</taxon>
    </lineage>
</organism>
<dbReference type="PANTHER" id="PTHR37533">
    <property type="entry name" value="FLAGELLAR HOOK-LENGTH CONTROL PROTEIN"/>
    <property type="match status" value="1"/>
</dbReference>
<dbReference type="EMBL" id="AP025628">
    <property type="protein sequence ID" value="BDG59355.1"/>
    <property type="molecule type" value="Genomic_DNA"/>
</dbReference>
<protein>
    <recommendedName>
        <fullName evidence="5">Flagellar hook-length control protein-like C-terminal domain-containing protein</fullName>
    </recommendedName>
</protein>
<dbReference type="Proteomes" id="UP001163687">
    <property type="component" value="Chromosome"/>
</dbReference>
<feature type="compositionally biased region" description="Basic and acidic residues" evidence="4">
    <location>
        <begin position="241"/>
        <end position="250"/>
    </location>
</feature>
<evidence type="ECO:0000256" key="2">
    <source>
        <dbReference type="ARBA" id="ARBA00009149"/>
    </source>
</evidence>
<feature type="domain" description="Flagellar hook-length control protein-like C-terminal" evidence="5">
    <location>
        <begin position="409"/>
        <end position="486"/>
    </location>
</feature>
<name>A0AA35CHY7_9FIRM</name>
<dbReference type="RefSeq" id="WP_264843488.1">
    <property type="nucleotide sequence ID" value="NZ_AP025628.1"/>
</dbReference>
<evidence type="ECO:0000313" key="7">
    <source>
        <dbReference type="Proteomes" id="UP001163687"/>
    </source>
</evidence>
<evidence type="ECO:0000256" key="3">
    <source>
        <dbReference type="ARBA" id="ARBA00022795"/>
    </source>
</evidence>
<evidence type="ECO:0000259" key="5">
    <source>
        <dbReference type="Pfam" id="PF02120"/>
    </source>
</evidence>
<comment type="similarity">
    <text evidence="2">Belongs to the FliK family.</text>
</comment>
<accession>A0AA35CHY7</accession>
<feature type="region of interest" description="Disordered" evidence="4">
    <location>
        <begin position="11"/>
        <end position="85"/>
    </location>
</feature>
<dbReference type="CDD" id="cd17470">
    <property type="entry name" value="T3SS_Flik_C"/>
    <property type="match status" value="1"/>
</dbReference>
<dbReference type="InterPro" id="IPR052563">
    <property type="entry name" value="FliK"/>
</dbReference>
<dbReference type="InterPro" id="IPR038610">
    <property type="entry name" value="FliK-like_C_sf"/>
</dbReference>
<comment type="function">
    <text evidence="1">Controls the length of the flagellar hook.</text>
</comment>
<proteinExistence type="inferred from homology"/>
<gene>
    <name evidence="6" type="ORF">caldi_04450</name>
</gene>
<dbReference type="PANTHER" id="PTHR37533:SF2">
    <property type="entry name" value="FLAGELLAR HOOK-LENGTH CONTROL PROTEIN"/>
    <property type="match status" value="1"/>
</dbReference>
<sequence length="537" mass="52929">MSVEALLVALPDAAAAPAPGGRSPAAPAGARSGGDAAGGFRSVLRRSLERGTPAATPDGAAPPDGVPEGGDVPVEGNGDPGGGANPSPVLVMALVPALLAGSPVVPGTNGGVNLAEAVPAEAVATAAPAPGRVPDLLHGGGASAEVGGPLLPTSGPPPDGTPAGAAEGAAPPVASAAGDPPEQAAASPPDAPSVTPEDAARVGSGPHPRFGVPVRTPSSAGPAGDGPAIPAAVPAPGAGGEGHDPADGLRSRTVAPVRDGQVEQAAGTPGVATGRSARGPVEIPAGEPGESAGNVPEPAEAPPGQQLAAPPERPTSRSEPPGVALRPAESTPRATWADEPGGQTSEVRADEAAPGTRVHAGAPPLVGRPEPRPDGTAVAAAPMTWRQALAAADLSGQLAGAVREAHLRAEAGGPAEMRVRLEPPHLGEVTVRLTVHEGVVRAEILVARPEVKAALESQMGDLRQRLEQQGLEVGAFHVGVGGGEAQSRDPGSMPAPRWIGNGRLAAWKEPEPVRSAPDLVASPYSRWRLGHRLDRIV</sequence>
<dbReference type="Pfam" id="PF02120">
    <property type="entry name" value="Flg_hook"/>
    <property type="match status" value="1"/>
</dbReference>
<feature type="compositionally biased region" description="Low complexity" evidence="4">
    <location>
        <begin position="51"/>
        <end position="63"/>
    </location>
</feature>
<feature type="compositionally biased region" description="Low complexity" evidence="4">
    <location>
        <begin position="11"/>
        <end position="30"/>
    </location>
</feature>
<reference evidence="6" key="1">
    <citation type="submission" date="2022-03" db="EMBL/GenBank/DDBJ databases">
        <title>Complete genome sequence of Caldinitratiruptor microaerophilus.</title>
        <authorList>
            <person name="Mukaiyama R."/>
            <person name="Nishiyama T."/>
            <person name="Ueda K."/>
        </authorList>
    </citation>
    <scope>NUCLEOTIDE SEQUENCE</scope>
    <source>
        <strain evidence="6">JCM 16183</strain>
    </source>
</reference>
<keyword evidence="3" id="KW-1005">Bacterial flagellum biogenesis</keyword>
<dbReference type="GO" id="GO:0009424">
    <property type="term" value="C:bacterial-type flagellum hook"/>
    <property type="evidence" value="ECO:0007669"/>
    <property type="project" value="InterPro"/>
</dbReference>
<dbReference type="KEGG" id="cmic:caldi_04450"/>
<dbReference type="Gene3D" id="3.30.750.140">
    <property type="match status" value="1"/>
</dbReference>
<dbReference type="PRINTS" id="PR01007">
    <property type="entry name" value="FLGHOOKFLIK"/>
</dbReference>
<dbReference type="AlphaFoldDB" id="A0AA35CHY7"/>
<dbReference type="InterPro" id="IPR001635">
    <property type="entry name" value="Flag_hook_Flik"/>
</dbReference>
<feature type="region of interest" description="Disordered" evidence="4">
    <location>
        <begin position="134"/>
        <end position="376"/>
    </location>
</feature>
<dbReference type="GO" id="GO:0044780">
    <property type="term" value="P:bacterial-type flagellum assembly"/>
    <property type="evidence" value="ECO:0007669"/>
    <property type="project" value="InterPro"/>
</dbReference>
<keyword evidence="7" id="KW-1185">Reference proteome</keyword>
<evidence type="ECO:0000256" key="1">
    <source>
        <dbReference type="ARBA" id="ARBA00003944"/>
    </source>
</evidence>